<protein>
    <submittedName>
        <fullName evidence="2">NIPSNAP family protein</fullName>
    </submittedName>
</protein>
<dbReference type="AlphaFoldDB" id="A0A2L1WDR6"/>
<dbReference type="InterPro" id="IPR012577">
    <property type="entry name" value="NIPSNAP"/>
</dbReference>
<evidence type="ECO:0000313" key="3">
    <source>
        <dbReference type="Proteomes" id="UP000594430"/>
    </source>
</evidence>
<dbReference type="RefSeq" id="WP_027916394.1">
    <property type="nucleotide sequence ID" value="NZ_BQHM01000033.1"/>
</dbReference>
<dbReference type="SUPFAM" id="SSF54909">
    <property type="entry name" value="Dimeric alpha+beta barrel"/>
    <property type="match status" value="1"/>
</dbReference>
<dbReference type="Proteomes" id="UP000594430">
    <property type="component" value="Chromosome"/>
</dbReference>
<name>A0A2L1WDR6_9PSED</name>
<dbReference type="InterPro" id="IPR011008">
    <property type="entry name" value="Dimeric_a/b-barrel"/>
</dbReference>
<reference evidence="2 3" key="1">
    <citation type="submission" date="2020-11" db="EMBL/GenBank/DDBJ databases">
        <title>Pseudomonas fulva producing VIM-24.</title>
        <authorList>
            <person name="Liu S."/>
        </authorList>
    </citation>
    <scope>NUCLEOTIDE SEQUENCE [LARGE SCALE GENOMIC DNA]</scope>
    <source>
        <strain evidence="2 3">ZDHY414</strain>
    </source>
</reference>
<gene>
    <name evidence="2" type="ORF">IZU98_10415</name>
</gene>
<proteinExistence type="predicted"/>
<feature type="domain" description="NIPSNAP" evidence="1">
    <location>
        <begin position="7"/>
        <end position="99"/>
    </location>
</feature>
<organism evidence="2 3">
    <name type="scientific">Pseudomonas fulva</name>
    <dbReference type="NCBI Taxonomy" id="47880"/>
    <lineage>
        <taxon>Bacteria</taxon>
        <taxon>Pseudomonadati</taxon>
        <taxon>Pseudomonadota</taxon>
        <taxon>Gammaproteobacteria</taxon>
        <taxon>Pseudomonadales</taxon>
        <taxon>Pseudomonadaceae</taxon>
        <taxon>Pseudomonas</taxon>
    </lineage>
</organism>
<sequence length="101" mass="11682">MVTCHVRYVIDPYQLPAFEAYSRHWIALVERMGGQHHGYFLPSEGASNVAYCLFSFESLAAYEQYRQQAAGDSACMELVKEASDRKFILSYERSFLRPVFE</sequence>
<accession>A0A2L1WDR6</accession>
<evidence type="ECO:0000259" key="1">
    <source>
        <dbReference type="Pfam" id="PF07978"/>
    </source>
</evidence>
<dbReference type="Pfam" id="PF07978">
    <property type="entry name" value="NIPSNAP"/>
    <property type="match status" value="1"/>
</dbReference>
<dbReference type="EMBL" id="CP064946">
    <property type="protein sequence ID" value="QPH51065.1"/>
    <property type="molecule type" value="Genomic_DNA"/>
</dbReference>
<dbReference type="Gene3D" id="3.30.70.100">
    <property type="match status" value="1"/>
</dbReference>
<evidence type="ECO:0000313" key="2">
    <source>
        <dbReference type="EMBL" id="QPH51065.1"/>
    </source>
</evidence>